<evidence type="ECO:0000256" key="1">
    <source>
        <dbReference type="ARBA" id="ARBA00001974"/>
    </source>
</evidence>
<dbReference type="AlphaFoldDB" id="A0AAN1RX80"/>
<evidence type="ECO:0000259" key="6">
    <source>
        <dbReference type="Pfam" id="PF00441"/>
    </source>
</evidence>
<feature type="domain" description="Acyl-CoA dehydrogenase/oxidase N-terminal" evidence="8">
    <location>
        <begin position="9"/>
        <end position="120"/>
    </location>
</feature>
<evidence type="ECO:0000256" key="3">
    <source>
        <dbReference type="ARBA" id="ARBA00022630"/>
    </source>
</evidence>
<dbReference type="SUPFAM" id="SSF56645">
    <property type="entry name" value="Acyl-CoA dehydrogenase NM domain-like"/>
    <property type="match status" value="1"/>
</dbReference>
<dbReference type="SUPFAM" id="SSF47203">
    <property type="entry name" value="Acyl-CoA dehydrogenase C-terminal domain-like"/>
    <property type="match status" value="1"/>
</dbReference>
<organism evidence="9 10">
    <name type="scientific">Bordetella hinzii</name>
    <dbReference type="NCBI Taxonomy" id="103855"/>
    <lineage>
        <taxon>Bacteria</taxon>
        <taxon>Pseudomonadati</taxon>
        <taxon>Pseudomonadota</taxon>
        <taxon>Betaproteobacteria</taxon>
        <taxon>Burkholderiales</taxon>
        <taxon>Alcaligenaceae</taxon>
        <taxon>Bordetella</taxon>
    </lineage>
</organism>
<evidence type="ECO:0000313" key="9">
    <source>
        <dbReference type="EMBL" id="AZW17510.1"/>
    </source>
</evidence>
<dbReference type="InterPro" id="IPR037069">
    <property type="entry name" value="AcylCoA_DH/ox_N_sf"/>
</dbReference>
<keyword evidence="3" id="KW-0285">Flavoprotein</keyword>
<dbReference type="PANTHER" id="PTHR43884:SF37">
    <property type="entry name" value="ACYL-COA DEHYDROGENASE"/>
    <property type="match status" value="1"/>
</dbReference>
<dbReference type="GeneID" id="92995165"/>
<dbReference type="InterPro" id="IPR006091">
    <property type="entry name" value="Acyl-CoA_Oxase/DH_mid-dom"/>
</dbReference>
<evidence type="ECO:0000259" key="7">
    <source>
        <dbReference type="Pfam" id="PF02770"/>
    </source>
</evidence>
<dbReference type="GO" id="GO:0050660">
    <property type="term" value="F:flavin adenine dinucleotide binding"/>
    <property type="evidence" value="ECO:0007669"/>
    <property type="project" value="InterPro"/>
</dbReference>
<dbReference type="InterPro" id="IPR046373">
    <property type="entry name" value="Acyl-CoA_Oxase/DH_mid-dom_sf"/>
</dbReference>
<accession>A0AAN1RX80</accession>
<dbReference type="GO" id="GO:0003995">
    <property type="term" value="F:acyl-CoA dehydrogenase activity"/>
    <property type="evidence" value="ECO:0007669"/>
    <property type="project" value="TreeGrafter"/>
</dbReference>
<evidence type="ECO:0000313" key="10">
    <source>
        <dbReference type="Proteomes" id="UP000282741"/>
    </source>
</evidence>
<keyword evidence="5" id="KW-0560">Oxidoreductase</keyword>
<dbReference type="PIRSF" id="PIRSF016578">
    <property type="entry name" value="HsaA"/>
    <property type="match status" value="1"/>
</dbReference>
<gene>
    <name evidence="9" type="ORF">CS347_12410</name>
</gene>
<dbReference type="Pfam" id="PF02770">
    <property type="entry name" value="Acyl-CoA_dh_M"/>
    <property type="match status" value="1"/>
</dbReference>
<dbReference type="Gene3D" id="2.40.110.10">
    <property type="entry name" value="Butyryl-CoA Dehydrogenase, subunit A, domain 2"/>
    <property type="match status" value="1"/>
</dbReference>
<evidence type="ECO:0008006" key="11">
    <source>
        <dbReference type="Google" id="ProtNLM"/>
    </source>
</evidence>
<dbReference type="PANTHER" id="PTHR43884">
    <property type="entry name" value="ACYL-COA DEHYDROGENASE"/>
    <property type="match status" value="1"/>
</dbReference>
<reference evidence="10" key="1">
    <citation type="submission" date="2017-10" db="EMBL/GenBank/DDBJ databases">
        <title>Whole genome sequencing of various Bordetella species.</title>
        <authorList>
            <person name="Weigand M.R."/>
            <person name="Loparev V."/>
            <person name="Peng Y."/>
            <person name="Bowden K.E."/>
            <person name="Tondella M.L."/>
            <person name="Williams M.M."/>
        </authorList>
    </citation>
    <scope>NUCLEOTIDE SEQUENCE [LARGE SCALE GENOMIC DNA]</scope>
    <source>
        <strain evidence="10">H720</strain>
    </source>
</reference>
<keyword evidence="4" id="KW-0274">FAD</keyword>
<dbReference type="FunFam" id="1.20.140.10:FF:000001">
    <property type="entry name" value="Acyl-CoA dehydrogenase"/>
    <property type="match status" value="1"/>
</dbReference>
<dbReference type="InterPro" id="IPR009075">
    <property type="entry name" value="AcylCo_DH/oxidase_C"/>
</dbReference>
<comment type="cofactor">
    <cofactor evidence="1">
        <name>FAD</name>
        <dbReference type="ChEBI" id="CHEBI:57692"/>
    </cofactor>
</comment>
<name>A0AAN1RX80_9BORD</name>
<sequence length="391" mass="42969">MSHPRLQLTSEQRALVGTVRELARDKFRDRATKYLDGTFPWENLRDLAAIGVLGMSIPEEYGGSDLAVFDTALVIEEVSKVCYATAMALMGEVGVQVRVISTYAPPGMKRDILPKVCTGEAMLAVCMTEPHAGTDVPNYRTNTVIKGDRAIVKGVKTLISRADEAEWFVVFSRIDGTPGREGIGCVLVNRNTPGFSVTARYHTMGGENLAEIQFDNCEVPVENVILRQGGFKKLLSAFNTQRCLNPSVSLGLAEGAFEEAIKYVRERQIFGHSVGEFQGIRWKLADMYREIEAGRSLLYRACLTADPFPDPHEAAIAKMVVNEMAIRVTSEALQVHGGYGFTDEYPVSRFYRGVRYGTLGGGATETLKDLVGKKLLADFDPVEGFLGMGTF</sequence>
<evidence type="ECO:0000259" key="8">
    <source>
        <dbReference type="Pfam" id="PF02771"/>
    </source>
</evidence>
<protein>
    <recommendedName>
        <fullName evidence="11">Acyl-CoA dehydrogenase</fullName>
    </recommendedName>
</protein>
<dbReference type="InterPro" id="IPR036250">
    <property type="entry name" value="AcylCo_DH-like_C"/>
</dbReference>
<dbReference type="Pfam" id="PF02771">
    <property type="entry name" value="Acyl-CoA_dh_N"/>
    <property type="match status" value="1"/>
</dbReference>
<dbReference type="InterPro" id="IPR009100">
    <property type="entry name" value="AcylCoA_DH/oxidase_NM_dom_sf"/>
</dbReference>
<feature type="domain" description="Acyl-CoA oxidase/dehydrogenase middle" evidence="7">
    <location>
        <begin position="124"/>
        <end position="217"/>
    </location>
</feature>
<dbReference type="Gene3D" id="1.10.540.10">
    <property type="entry name" value="Acyl-CoA dehydrogenase/oxidase, N-terminal domain"/>
    <property type="match status" value="1"/>
</dbReference>
<evidence type="ECO:0000256" key="4">
    <source>
        <dbReference type="ARBA" id="ARBA00022827"/>
    </source>
</evidence>
<dbReference type="Gene3D" id="1.20.140.10">
    <property type="entry name" value="Butyryl-CoA Dehydrogenase, subunit A, domain 3"/>
    <property type="match status" value="1"/>
</dbReference>
<dbReference type="Proteomes" id="UP000282741">
    <property type="component" value="Chromosome"/>
</dbReference>
<proteinExistence type="inferred from homology"/>
<feature type="domain" description="Acyl-CoA dehydrogenase/oxidase C-terminal" evidence="6">
    <location>
        <begin position="229"/>
        <end position="375"/>
    </location>
</feature>
<dbReference type="Pfam" id="PF00441">
    <property type="entry name" value="Acyl-CoA_dh_1"/>
    <property type="match status" value="1"/>
</dbReference>
<evidence type="ECO:0000256" key="5">
    <source>
        <dbReference type="ARBA" id="ARBA00023002"/>
    </source>
</evidence>
<dbReference type="KEGG" id="bhz:ACR54_03771"/>
<comment type="similarity">
    <text evidence="2">Belongs to the acyl-CoA dehydrogenase family.</text>
</comment>
<dbReference type="RefSeq" id="WP_029581477.1">
    <property type="nucleotide sequence ID" value="NZ_CP012076.1"/>
</dbReference>
<dbReference type="InterPro" id="IPR013786">
    <property type="entry name" value="AcylCoA_DH/ox_N"/>
</dbReference>
<dbReference type="EMBL" id="CP024172">
    <property type="protein sequence ID" value="AZW17510.1"/>
    <property type="molecule type" value="Genomic_DNA"/>
</dbReference>
<evidence type="ECO:0000256" key="2">
    <source>
        <dbReference type="ARBA" id="ARBA00009347"/>
    </source>
</evidence>